<dbReference type="AlphaFoldDB" id="A0A095ATC4"/>
<reference evidence="1" key="1">
    <citation type="journal article" date="2012" name="Nat. Genet.">
        <title>Whole-genome sequence of Schistosoma haematobium.</title>
        <authorList>
            <person name="Young N.D."/>
            <person name="Jex A.R."/>
            <person name="Li B."/>
            <person name="Liu S."/>
            <person name="Yang L."/>
            <person name="Xiong Z."/>
            <person name="Li Y."/>
            <person name="Cantacessi C."/>
            <person name="Hall R.S."/>
            <person name="Xu X."/>
            <person name="Chen F."/>
            <person name="Wu X."/>
            <person name="Zerlotini A."/>
            <person name="Oliveira G."/>
            <person name="Hofmann A."/>
            <person name="Zhang G."/>
            <person name="Fang X."/>
            <person name="Kang Y."/>
            <person name="Campbell B.E."/>
            <person name="Loukas A."/>
            <person name="Ranganathan S."/>
            <person name="Rollinson D."/>
            <person name="Rinaldi G."/>
            <person name="Brindley P.J."/>
            <person name="Yang H."/>
            <person name="Wang J."/>
            <person name="Wang J."/>
            <person name="Gasser R.B."/>
        </authorList>
    </citation>
    <scope>NUCLEOTIDE SEQUENCE [LARGE SCALE GENOMIC DNA]</scope>
</reference>
<proteinExistence type="predicted"/>
<name>A0A095ATC4_SCHHA</name>
<evidence type="ECO:0000313" key="1">
    <source>
        <dbReference type="EMBL" id="KGB37701.1"/>
    </source>
</evidence>
<organism evidence="1">
    <name type="scientific">Schistosoma haematobium</name>
    <name type="common">Blood fluke</name>
    <dbReference type="NCBI Taxonomy" id="6185"/>
    <lineage>
        <taxon>Eukaryota</taxon>
        <taxon>Metazoa</taxon>
        <taxon>Spiralia</taxon>
        <taxon>Lophotrochozoa</taxon>
        <taxon>Platyhelminthes</taxon>
        <taxon>Trematoda</taxon>
        <taxon>Digenea</taxon>
        <taxon>Strigeidida</taxon>
        <taxon>Schistosomatoidea</taxon>
        <taxon>Schistosomatidae</taxon>
        <taxon>Schistosoma</taxon>
    </lineage>
</organism>
<sequence length="25" mass="3131">MRLLRESNENVNLITRAENNRFYYD</sequence>
<gene>
    <name evidence="1" type="ORF">MS3_06048</name>
</gene>
<dbReference type="EMBL" id="KL250916">
    <property type="protein sequence ID" value="KGB37701.1"/>
    <property type="molecule type" value="Genomic_DNA"/>
</dbReference>
<accession>A0A095ATC4</accession>
<protein>
    <submittedName>
        <fullName evidence="1">Uncharacterized protein</fullName>
    </submittedName>
</protein>